<evidence type="ECO:0000313" key="6">
    <source>
        <dbReference type="EMBL" id="MBA0690253.1"/>
    </source>
</evidence>
<reference evidence="6 7" key="1">
    <citation type="journal article" date="2019" name="Genome Biol. Evol.">
        <title>Insights into the evolution of the New World diploid cottons (Gossypium, subgenus Houzingenia) based on genome sequencing.</title>
        <authorList>
            <person name="Grover C.E."/>
            <person name="Arick M.A. 2nd"/>
            <person name="Thrash A."/>
            <person name="Conover J.L."/>
            <person name="Sanders W.S."/>
            <person name="Peterson D.G."/>
            <person name="Frelichowski J.E."/>
            <person name="Scheffler J.A."/>
            <person name="Scheffler B.E."/>
            <person name="Wendel J.F."/>
        </authorList>
    </citation>
    <scope>NUCLEOTIDE SEQUENCE [LARGE SCALE GENOMIC DNA]</scope>
    <source>
        <strain evidence="6">185</strain>
        <tissue evidence="6">Leaf</tissue>
    </source>
</reference>
<comment type="caution">
    <text evidence="6">The sequence shown here is derived from an EMBL/GenBank/DDBJ whole genome shotgun (WGS) entry which is preliminary data.</text>
</comment>
<evidence type="ECO:0000256" key="3">
    <source>
        <dbReference type="ARBA" id="ARBA00022833"/>
    </source>
</evidence>
<keyword evidence="2 4" id="KW-0863">Zinc-finger</keyword>
<keyword evidence="3" id="KW-0862">Zinc</keyword>
<dbReference type="Pfam" id="PF00641">
    <property type="entry name" value="Zn_ribbon_RanBP"/>
    <property type="match status" value="2"/>
</dbReference>
<dbReference type="PROSITE" id="PS01358">
    <property type="entry name" value="ZF_RANBP2_1"/>
    <property type="match status" value="2"/>
</dbReference>
<evidence type="ECO:0000256" key="1">
    <source>
        <dbReference type="ARBA" id="ARBA00022723"/>
    </source>
</evidence>
<evidence type="ECO:0000259" key="5">
    <source>
        <dbReference type="PROSITE" id="PS50199"/>
    </source>
</evidence>
<evidence type="ECO:0000313" key="7">
    <source>
        <dbReference type="Proteomes" id="UP000593577"/>
    </source>
</evidence>
<dbReference type="InterPro" id="IPR001876">
    <property type="entry name" value="Znf_RanBP2"/>
</dbReference>
<dbReference type="GO" id="GO:0008270">
    <property type="term" value="F:zinc ion binding"/>
    <property type="evidence" value="ECO:0007669"/>
    <property type="project" value="UniProtKB-KW"/>
</dbReference>
<feature type="domain" description="RanBP2-type" evidence="5">
    <location>
        <begin position="4"/>
        <end position="33"/>
    </location>
</feature>
<sequence length="129" mass="14383">MSWTGGDWMCAACQYQNFRKREACQRCGYPKCGGPDVSTYLYNRTEALAGDWYCVAMNCGAHNYASRPNCYRCGTMINSHHSVHLNDDDDDMPDLSSECDCNFVLTDMGVEFTITLAGLNASNARHQGI</sequence>
<protein>
    <recommendedName>
        <fullName evidence="5">RanBP2-type domain-containing protein</fullName>
    </recommendedName>
</protein>
<gene>
    <name evidence="6" type="ORF">Goari_007942</name>
</gene>
<evidence type="ECO:0000256" key="4">
    <source>
        <dbReference type="PROSITE-ProRule" id="PRU00322"/>
    </source>
</evidence>
<dbReference type="EMBL" id="JABFAA010000009">
    <property type="protein sequence ID" value="MBA0690253.1"/>
    <property type="molecule type" value="Genomic_DNA"/>
</dbReference>
<proteinExistence type="predicted"/>
<keyword evidence="1" id="KW-0479">Metal-binding</keyword>
<dbReference type="SMART" id="SM00547">
    <property type="entry name" value="ZnF_RBZ"/>
    <property type="match status" value="2"/>
</dbReference>
<name>A0A7J8XSK8_GOSAI</name>
<accession>A0A7J8XSK8</accession>
<keyword evidence="7" id="KW-1185">Reference proteome</keyword>
<dbReference type="InterPro" id="IPR036443">
    <property type="entry name" value="Znf_RanBP2_sf"/>
</dbReference>
<evidence type="ECO:0000256" key="2">
    <source>
        <dbReference type="ARBA" id="ARBA00022771"/>
    </source>
</evidence>
<organism evidence="6 7">
    <name type="scientific">Gossypium aridum</name>
    <name type="common">American cotton</name>
    <name type="synonym">Erioxylum aridum</name>
    <dbReference type="NCBI Taxonomy" id="34290"/>
    <lineage>
        <taxon>Eukaryota</taxon>
        <taxon>Viridiplantae</taxon>
        <taxon>Streptophyta</taxon>
        <taxon>Embryophyta</taxon>
        <taxon>Tracheophyta</taxon>
        <taxon>Spermatophyta</taxon>
        <taxon>Magnoliopsida</taxon>
        <taxon>eudicotyledons</taxon>
        <taxon>Gunneridae</taxon>
        <taxon>Pentapetalae</taxon>
        <taxon>rosids</taxon>
        <taxon>malvids</taxon>
        <taxon>Malvales</taxon>
        <taxon>Malvaceae</taxon>
        <taxon>Malvoideae</taxon>
        <taxon>Gossypium</taxon>
    </lineage>
</organism>
<feature type="domain" description="RanBP2-type" evidence="5">
    <location>
        <begin position="48"/>
        <end position="79"/>
    </location>
</feature>
<feature type="non-terminal residue" evidence="6">
    <location>
        <position position="1"/>
    </location>
</feature>
<dbReference type="SUPFAM" id="SSF90209">
    <property type="entry name" value="Ran binding protein zinc finger-like"/>
    <property type="match status" value="2"/>
</dbReference>
<dbReference type="Gene3D" id="4.10.1060.10">
    <property type="entry name" value="Zinc finger, RanBP2-type"/>
    <property type="match status" value="2"/>
</dbReference>
<dbReference type="PROSITE" id="PS50199">
    <property type="entry name" value="ZF_RANBP2_2"/>
    <property type="match status" value="2"/>
</dbReference>
<dbReference type="AlphaFoldDB" id="A0A7J8XSK8"/>
<dbReference type="Proteomes" id="UP000593577">
    <property type="component" value="Unassembled WGS sequence"/>
</dbReference>